<evidence type="ECO:0000256" key="5">
    <source>
        <dbReference type="ARBA" id="ARBA00022989"/>
    </source>
</evidence>
<dbReference type="GO" id="GO:0016413">
    <property type="term" value="F:O-acetyltransferase activity"/>
    <property type="evidence" value="ECO:0007669"/>
    <property type="project" value="TreeGrafter"/>
</dbReference>
<evidence type="ECO:0000256" key="6">
    <source>
        <dbReference type="ARBA" id="ARBA00023136"/>
    </source>
</evidence>
<feature type="compositionally biased region" description="Basic and acidic residues" evidence="7">
    <location>
        <begin position="64"/>
        <end position="75"/>
    </location>
</feature>
<dbReference type="GO" id="GO:0005886">
    <property type="term" value="C:plasma membrane"/>
    <property type="evidence" value="ECO:0007669"/>
    <property type="project" value="UniProtKB-SubCell"/>
</dbReference>
<comment type="subcellular location">
    <subcellularLocation>
        <location evidence="1">Cell membrane</location>
        <topology evidence="1">Multi-pass membrane protein</topology>
    </subcellularLocation>
</comment>
<feature type="region of interest" description="Disordered" evidence="7">
    <location>
        <begin position="19"/>
        <end position="98"/>
    </location>
</feature>
<evidence type="ECO:0000256" key="1">
    <source>
        <dbReference type="ARBA" id="ARBA00004651"/>
    </source>
</evidence>
<dbReference type="PANTHER" id="PTHR40074:SF2">
    <property type="entry name" value="O-ACETYLTRANSFERASE WECH"/>
    <property type="match status" value="1"/>
</dbReference>
<feature type="transmembrane region" description="Helical" evidence="8">
    <location>
        <begin position="310"/>
        <end position="330"/>
    </location>
</feature>
<dbReference type="Proteomes" id="UP000449906">
    <property type="component" value="Unassembled WGS sequence"/>
</dbReference>
<keyword evidence="3" id="KW-1003">Cell membrane</keyword>
<feature type="transmembrane region" description="Helical" evidence="8">
    <location>
        <begin position="424"/>
        <end position="442"/>
    </location>
</feature>
<keyword evidence="10" id="KW-0808">Transferase</keyword>
<feature type="domain" description="Acyltransferase 3" evidence="9">
    <location>
        <begin position="106"/>
        <end position="437"/>
    </location>
</feature>
<feature type="transmembrane region" description="Helical" evidence="8">
    <location>
        <begin position="224"/>
        <end position="246"/>
    </location>
</feature>
<evidence type="ECO:0000256" key="8">
    <source>
        <dbReference type="SAM" id="Phobius"/>
    </source>
</evidence>
<dbReference type="InterPro" id="IPR002656">
    <property type="entry name" value="Acyl_transf_3_dom"/>
</dbReference>
<dbReference type="Pfam" id="PF01757">
    <property type="entry name" value="Acyl_transf_3"/>
    <property type="match status" value="1"/>
</dbReference>
<evidence type="ECO:0000256" key="3">
    <source>
        <dbReference type="ARBA" id="ARBA00022475"/>
    </source>
</evidence>
<protein>
    <submittedName>
        <fullName evidence="10">Acyltransferase</fullName>
    </submittedName>
</protein>
<keyword evidence="5 8" id="KW-1133">Transmembrane helix</keyword>
<dbReference type="AlphaFoldDB" id="A0A7J5DSR6"/>
<name>A0A7J5DSR6_NOCSI</name>
<feature type="transmembrane region" description="Helical" evidence="8">
    <location>
        <begin position="142"/>
        <end position="164"/>
    </location>
</feature>
<proteinExistence type="inferred from homology"/>
<dbReference type="GO" id="GO:0009246">
    <property type="term" value="P:enterobacterial common antigen biosynthetic process"/>
    <property type="evidence" value="ECO:0007669"/>
    <property type="project" value="TreeGrafter"/>
</dbReference>
<keyword evidence="6 8" id="KW-0472">Membrane</keyword>
<sequence length="452" mass="49291">MDADLAQVRLPELRAVRPPLLLRPGPDHARRGRRCRDHGAGPQRRDGVAGDGDDLHRATARRHPAADQRAEHGHLGEPGLSTPATEPADVEPGSPTAPAADPAATAWLSWLRVVAICGVVSIHTVGYNAAEPDSLHTMRGQLARLLDFGFNFAVAAFVMVSGAMMLDPARYQGPGAFLRKRTARLIPAVVFWHLWYVLFIRFVLERDMSLEEIAAATLNGRLYTALYFFWIVLGLSLLAPVLIPFVRDNGRRGALVAGLGAVAIPVLTLATVRLRGTGQVFADTALTWWFPYVGFFLLGYALRGVILRGVLLWLATAGVIVLAVFHAWAWRNPEVPVWLQTVSPVGYYSLSGTISVCLVYLVFQGHIRPGGTLGVLTRPLGVRIGRLLGDATLGVFALHLTVLYFVQQAEIGGPLPASPTTHDLVIRLGVVLLITWTLVLLLRRIPYVRSLL</sequence>
<feature type="transmembrane region" description="Helical" evidence="8">
    <location>
        <begin position="253"/>
        <end position="274"/>
    </location>
</feature>
<accession>A0A7J5DSR6</accession>
<evidence type="ECO:0000259" key="9">
    <source>
        <dbReference type="Pfam" id="PF01757"/>
    </source>
</evidence>
<evidence type="ECO:0000313" key="11">
    <source>
        <dbReference type="Proteomes" id="UP000449906"/>
    </source>
</evidence>
<feature type="transmembrane region" description="Helical" evidence="8">
    <location>
        <begin position="384"/>
        <end position="404"/>
    </location>
</feature>
<evidence type="ECO:0000313" key="10">
    <source>
        <dbReference type="EMBL" id="KAB2808187.1"/>
    </source>
</evidence>
<organism evidence="10 11">
    <name type="scientific">Nocardioides simplex</name>
    <name type="common">Arthrobacter simplex</name>
    <dbReference type="NCBI Taxonomy" id="2045"/>
    <lineage>
        <taxon>Bacteria</taxon>
        <taxon>Bacillati</taxon>
        <taxon>Actinomycetota</taxon>
        <taxon>Actinomycetes</taxon>
        <taxon>Propionibacteriales</taxon>
        <taxon>Nocardioidaceae</taxon>
        <taxon>Pimelobacter</taxon>
    </lineage>
</organism>
<feature type="transmembrane region" description="Helical" evidence="8">
    <location>
        <begin position="185"/>
        <end position="204"/>
    </location>
</feature>
<gene>
    <name evidence="10" type="ORF">F9L07_21900</name>
</gene>
<evidence type="ECO:0000256" key="2">
    <source>
        <dbReference type="ARBA" id="ARBA00007400"/>
    </source>
</evidence>
<comment type="similarity">
    <text evidence="2">Belongs to the acyltransferase 3 family.</text>
</comment>
<keyword evidence="10" id="KW-0012">Acyltransferase</keyword>
<evidence type="ECO:0000256" key="4">
    <source>
        <dbReference type="ARBA" id="ARBA00022692"/>
    </source>
</evidence>
<feature type="compositionally biased region" description="Basic and acidic residues" evidence="7">
    <location>
        <begin position="37"/>
        <end position="57"/>
    </location>
</feature>
<reference evidence="10 11" key="1">
    <citation type="submission" date="2019-09" db="EMBL/GenBank/DDBJ databases">
        <title>Pimelobacter sp. isolated from Paulinella.</title>
        <authorList>
            <person name="Jeong S.E."/>
        </authorList>
    </citation>
    <scope>NUCLEOTIDE SEQUENCE [LARGE SCALE GENOMIC DNA]</scope>
    <source>
        <strain evidence="10 11">Pch-N</strain>
    </source>
</reference>
<dbReference type="EMBL" id="WBVM01000003">
    <property type="protein sequence ID" value="KAB2808187.1"/>
    <property type="molecule type" value="Genomic_DNA"/>
</dbReference>
<evidence type="ECO:0000256" key="7">
    <source>
        <dbReference type="SAM" id="MobiDB-lite"/>
    </source>
</evidence>
<feature type="transmembrane region" description="Helical" evidence="8">
    <location>
        <begin position="345"/>
        <end position="363"/>
    </location>
</feature>
<comment type="caution">
    <text evidence="10">The sequence shown here is derived from an EMBL/GenBank/DDBJ whole genome shotgun (WGS) entry which is preliminary data.</text>
</comment>
<keyword evidence="4 8" id="KW-0812">Transmembrane</keyword>
<feature type="transmembrane region" description="Helical" evidence="8">
    <location>
        <begin position="286"/>
        <end position="303"/>
    </location>
</feature>
<feature type="transmembrane region" description="Helical" evidence="8">
    <location>
        <begin position="110"/>
        <end position="130"/>
    </location>
</feature>
<dbReference type="PANTHER" id="PTHR40074">
    <property type="entry name" value="O-ACETYLTRANSFERASE WECH"/>
    <property type="match status" value="1"/>
</dbReference>